<dbReference type="AlphaFoldDB" id="A0A240E224"/>
<accession>A0A240E224</accession>
<protein>
    <recommendedName>
        <fullName evidence="4">Lipoprotein</fullName>
    </recommendedName>
</protein>
<proteinExistence type="predicted"/>
<feature type="chain" id="PRO_5013122700" description="Lipoprotein" evidence="1">
    <location>
        <begin position="34"/>
        <end position="152"/>
    </location>
</feature>
<dbReference type="RefSeq" id="WP_096674603.1">
    <property type="nucleotide sequence ID" value="NZ_OANS01000005.1"/>
</dbReference>
<evidence type="ECO:0000256" key="1">
    <source>
        <dbReference type="SAM" id="SignalP"/>
    </source>
</evidence>
<gene>
    <name evidence="2" type="ORF">SAMN06295945_1856</name>
</gene>
<evidence type="ECO:0008006" key="4">
    <source>
        <dbReference type="Google" id="ProtNLM"/>
    </source>
</evidence>
<dbReference type="Proteomes" id="UP000218069">
    <property type="component" value="Unassembled WGS sequence"/>
</dbReference>
<reference evidence="3" key="1">
    <citation type="submission" date="2017-08" db="EMBL/GenBank/DDBJ databases">
        <authorList>
            <person name="Varghese N."/>
            <person name="Submissions S."/>
        </authorList>
    </citation>
    <scope>NUCLEOTIDE SEQUENCE [LARGE SCALE GENOMIC DNA]</scope>
    <source>
        <strain evidence="3">AP-Melu-1000-B4</strain>
    </source>
</reference>
<dbReference type="EMBL" id="OANS01000005">
    <property type="protein sequence ID" value="SNX29479.1"/>
    <property type="molecule type" value="Genomic_DNA"/>
</dbReference>
<organism evidence="2 3">
    <name type="scientific">Polynucleobacter meluiroseus</name>
    <dbReference type="NCBI Taxonomy" id="1938814"/>
    <lineage>
        <taxon>Bacteria</taxon>
        <taxon>Pseudomonadati</taxon>
        <taxon>Pseudomonadota</taxon>
        <taxon>Betaproteobacteria</taxon>
        <taxon>Burkholderiales</taxon>
        <taxon>Burkholderiaceae</taxon>
        <taxon>Polynucleobacter</taxon>
    </lineage>
</organism>
<evidence type="ECO:0000313" key="2">
    <source>
        <dbReference type="EMBL" id="SNX29479.1"/>
    </source>
</evidence>
<evidence type="ECO:0000313" key="3">
    <source>
        <dbReference type="Proteomes" id="UP000218069"/>
    </source>
</evidence>
<keyword evidence="1" id="KW-0732">Signal</keyword>
<sequence length="152" mass="16010">MRTSKLLNQHRINALFSLGIAFAGFAYTSPAAAQHGYVGWNVSVGGGYRPAPYGPYGPGYGGAYGPGWGGWRGPYGAYGYPYGANYYAPPVVYAAPVVAYAPQQPMVLAAQPEPPVWYFCQASGQYFPYAQSCASGWITKPASAPPGGSPPK</sequence>
<feature type="signal peptide" evidence="1">
    <location>
        <begin position="1"/>
        <end position="33"/>
    </location>
</feature>
<name>A0A240E224_9BURK</name>
<dbReference type="OrthoDB" id="5397649at2"/>
<keyword evidence="3" id="KW-1185">Reference proteome</keyword>